<proteinExistence type="predicted"/>
<protein>
    <submittedName>
        <fullName evidence="1">Uncharacterized protein</fullName>
    </submittedName>
</protein>
<dbReference type="OrthoDB" id="1806963at2"/>
<name>A0A255IMF3_9FIRM</name>
<evidence type="ECO:0000313" key="2">
    <source>
        <dbReference type="EMBL" id="RDY31396.1"/>
    </source>
</evidence>
<reference evidence="1 4" key="2">
    <citation type="submission" date="2018-05" db="EMBL/GenBank/DDBJ databases">
        <title>Genomic Encyclopedia of Type Strains, Phase IV (KMG-IV): sequencing the most valuable type-strain genomes for metagenomic binning, comparative biology and taxonomic classification.</title>
        <authorList>
            <person name="Goeker M."/>
        </authorList>
    </citation>
    <scope>NUCLEOTIDE SEQUENCE [LARGE SCALE GENOMIC DNA]</scope>
    <source>
        <strain evidence="1 4">DSM 28816</strain>
    </source>
</reference>
<organism evidence="1 4">
    <name type="scientific">Lachnotalea glycerini</name>
    <dbReference type="NCBI Taxonomy" id="1763509"/>
    <lineage>
        <taxon>Bacteria</taxon>
        <taxon>Bacillati</taxon>
        <taxon>Bacillota</taxon>
        <taxon>Clostridia</taxon>
        <taxon>Lachnospirales</taxon>
        <taxon>Lachnospiraceae</taxon>
        <taxon>Lachnotalea</taxon>
    </lineage>
</organism>
<evidence type="ECO:0000313" key="1">
    <source>
        <dbReference type="EMBL" id="PXV85961.1"/>
    </source>
</evidence>
<dbReference type="AlphaFoldDB" id="A0A255IMF3"/>
<dbReference type="EMBL" id="NOKA02000016">
    <property type="protein sequence ID" value="RDY31396.1"/>
    <property type="molecule type" value="Genomic_DNA"/>
</dbReference>
<sequence>MTREEQFQSDNLSIFLNSLDEKSRKIFWYFRCHGHARIAELTELIGSLADMEVLDRLREVINPAAIEIFGKPILEFRESGLDRMSGKKIPFHWWLSDDLSDNQLFIGEGGKPLVDVFDEENQIVIITEISSSITLSDRVKIEQRHGIVQITLSKNQ</sequence>
<dbReference type="Proteomes" id="UP000247523">
    <property type="component" value="Unassembled WGS sequence"/>
</dbReference>
<dbReference type="Proteomes" id="UP000216411">
    <property type="component" value="Unassembled WGS sequence"/>
</dbReference>
<evidence type="ECO:0000313" key="4">
    <source>
        <dbReference type="Proteomes" id="UP000247523"/>
    </source>
</evidence>
<evidence type="ECO:0000313" key="3">
    <source>
        <dbReference type="Proteomes" id="UP000216411"/>
    </source>
</evidence>
<reference evidence="2" key="3">
    <citation type="submission" date="2018-07" db="EMBL/GenBank/DDBJ databases">
        <authorList>
            <person name="Quirk P.G."/>
            <person name="Krulwich T.A."/>
        </authorList>
    </citation>
    <scope>NUCLEOTIDE SEQUENCE</scope>
    <source>
        <strain evidence="2">CCRI-19302</strain>
    </source>
</reference>
<comment type="caution">
    <text evidence="1">The sequence shown here is derived from an EMBL/GenBank/DDBJ whole genome shotgun (WGS) entry which is preliminary data.</text>
</comment>
<reference evidence="2 3" key="1">
    <citation type="journal article" date="2017" name="Genome Announc.">
        <title>Draft Genome Sequence of a Sporulating and Motile Strain of Lachnotalea glycerini Isolated from Water in Quebec City, Canada.</title>
        <authorList>
            <person name="Maheux A.F."/>
            <person name="Boudreau D.K."/>
            <person name="Berube E."/>
            <person name="Boissinot M."/>
            <person name="Raymond F."/>
            <person name="Brodeur S."/>
            <person name="Corbeil J."/>
            <person name="Isabel S."/>
            <person name="Omar R.F."/>
            <person name="Bergeron M.G."/>
        </authorList>
    </citation>
    <scope>NUCLEOTIDE SEQUENCE [LARGE SCALE GENOMIC DNA]</scope>
    <source>
        <strain evidence="2 3">CCRI-19302</strain>
    </source>
</reference>
<keyword evidence="3" id="KW-1185">Reference proteome</keyword>
<accession>A0A255IMF3</accession>
<dbReference type="RefSeq" id="WP_094376564.1">
    <property type="nucleotide sequence ID" value="NZ_NOKA02000016.1"/>
</dbReference>
<dbReference type="EMBL" id="QICS01000014">
    <property type="protein sequence ID" value="PXV85961.1"/>
    <property type="molecule type" value="Genomic_DNA"/>
</dbReference>
<gene>
    <name evidence="1" type="ORF">C8E03_11438</name>
    <name evidence="2" type="ORF">CG710_009760</name>
</gene>